<dbReference type="GO" id="GO:0000160">
    <property type="term" value="P:phosphorelay signal transduction system"/>
    <property type="evidence" value="ECO:0007669"/>
    <property type="project" value="InterPro"/>
</dbReference>
<keyword evidence="4" id="KW-1185">Reference proteome</keyword>
<dbReference type="SMART" id="SM00448">
    <property type="entry name" value="REC"/>
    <property type="match status" value="1"/>
</dbReference>
<accession>A0A254N397</accession>
<dbReference type="AlphaFoldDB" id="A0A254N397"/>
<dbReference type="Gene3D" id="3.40.50.2300">
    <property type="match status" value="1"/>
</dbReference>
<feature type="domain" description="Response regulatory" evidence="2">
    <location>
        <begin position="4"/>
        <end position="127"/>
    </location>
</feature>
<evidence type="ECO:0000259" key="2">
    <source>
        <dbReference type="PROSITE" id="PS50110"/>
    </source>
</evidence>
<dbReference type="InterPro" id="IPR036641">
    <property type="entry name" value="HPT_dom_sf"/>
</dbReference>
<comment type="caution">
    <text evidence="3">The sequence shown here is derived from an EMBL/GenBank/DDBJ whole genome shotgun (WGS) entry which is preliminary data.</text>
</comment>
<dbReference type="RefSeq" id="WP_088485275.1">
    <property type="nucleotide sequence ID" value="NZ_NISI01000010.1"/>
</dbReference>
<dbReference type="PROSITE" id="PS50110">
    <property type="entry name" value="RESPONSE_REGULATORY"/>
    <property type="match status" value="1"/>
</dbReference>
<dbReference type="SUPFAM" id="SSF52172">
    <property type="entry name" value="CheY-like"/>
    <property type="match status" value="1"/>
</dbReference>
<evidence type="ECO:0000313" key="4">
    <source>
        <dbReference type="Proteomes" id="UP000197446"/>
    </source>
</evidence>
<dbReference type="OrthoDB" id="9150035at2"/>
<organism evidence="3 4">
    <name type="scientific">Roseateles puraquae</name>
    <dbReference type="NCBI Taxonomy" id="431059"/>
    <lineage>
        <taxon>Bacteria</taxon>
        <taxon>Pseudomonadati</taxon>
        <taxon>Pseudomonadota</taxon>
        <taxon>Betaproteobacteria</taxon>
        <taxon>Burkholderiales</taxon>
        <taxon>Sphaerotilaceae</taxon>
        <taxon>Roseateles</taxon>
    </lineage>
</organism>
<protein>
    <submittedName>
        <fullName evidence="3">Response regulator</fullName>
    </submittedName>
</protein>
<evidence type="ECO:0000313" key="3">
    <source>
        <dbReference type="EMBL" id="OWR02300.1"/>
    </source>
</evidence>
<proteinExistence type="predicted"/>
<dbReference type="EMBL" id="NISI01000010">
    <property type="protein sequence ID" value="OWR02300.1"/>
    <property type="molecule type" value="Genomic_DNA"/>
</dbReference>
<dbReference type="SUPFAM" id="SSF47226">
    <property type="entry name" value="Histidine-containing phosphotransfer domain, HPT domain"/>
    <property type="match status" value="1"/>
</dbReference>
<feature type="modified residue" description="4-aspartylphosphate" evidence="1">
    <location>
        <position position="61"/>
    </location>
</feature>
<keyword evidence="1" id="KW-0597">Phosphoprotein</keyword>
<evidence type="ECO:0000256" key="1">
    <source>
        <dbReference type="PROSITE-ProRule" id="PRU00169"/>
    </source>
</evidence>
<dbReference type="InterPro" id="IPR001789">
    <property type="entry name" value="Sig_transdc_resp-reg_receiver"/>
</dbReference>
<name>A0A254N397_9BURK</name>
<reference evidence="3 4" key="1">
    <citation type="journal article" date="2007" name="Int. J. Syst. Evol. Microbiol.">
        <title>Description of Pelomonas aquatica sp. nov. and Pelomonas puraquae sp. nov., isolated from industrial and haemodialysis water.</title>
        <authorList>
            <person name="Gomila M."/>
            <person name="Bowien B."/>
            <person name="Falsen E."/>
            <person name="Moore E.R."/>
            <person name="Lalucat J."/>
        </authorList>
    </citation>
    <scope>NUCLEOTIDE SEQUENCE [LARGE SCALE GENOMIC DNA]</scope>
    <source>
        <strain evidence="3 4">CCUG 52769</strain>
    </source>
</reference>
<sequence length="248" mass="25503">MAARLLLIEDDASIARFVELALDGLPDHDPQAPAVELTVVASLREARAALAAGGWQLVISDLMLPDGSAESLLAEGLALGAGAPPWVVFSAGVQEERRATLAARGVACLLRKPVPLMELLDTIAGLLRQRPPVSAAPLAPPPVADPVQQHFGGDRALFDSFRSGCLARFADDLAQGHAAQASGDAAALRRVAHGLKAVLVLIGEPELAAQARALEDATAACAPGQPLPPGWEPLAFGLEGLRAAAGLS</sequence>
<dbReference type="Gene3D" id="1.20.120.160">
    <property type="entry name" value="HPT domain"/>
    <property type="match status" value="1"/>
</dbReference>
<gene>
    <name evidence="3" type="ORF">CDO81_21450</name>
</gene>
<dbReference type="Proteomes" id="UP000197446">
    <property type="component" value="Unassembled WGS sequence"/>
</dbReference>
<dbReference type="InterPro" id="IPR011006">
    <property type="entry name" value="CheY-like_superfamily"/>
</dbReference>